<evidence type="ECO:0000256" key="5">
    <source>
        <dbReference type="ARBA" id="ARBA00023004"/>
    </source>
</evidence>
<dbReference type="PRINTS" id="PR00463">
    <property type="entry name" value="EP450I"/>
</dbReference>
<gene>
    <name evidence="10" type="ORF">Din_020441</name>
</gene>
<keyword evidence="3 7" id="KW-0479">Metal-binding</keyword>
<evidence type="ECO:0000256" key="8">
    <source>
        <dbReference type="RuleBase" id="RU000461"/>
    </source>
</evidence>
<evidence type="ECO:0000256" key="2">
    <source>
        <dbReference type="ARBA" id="ARBA00022617"/>
    </source>
</evidence>
<dbReference type="EMBL" id="GHES01020441">
    <property type="protein sequence ID" value="MPA51000.1"/>
    <property type="molecule type" value="Transcribed_RNA"/>
</dbReference>
<evidence type="ECO:0000256" key="9">
    <source>
        <dbReference type="SAM" id="Phobius"/>
    </source>
</evidence>
<dbReference type="GO" id="GO:0016705">
    <property type="term" value="F:oxidoreductase activity, acting on paired donors, with incorporation or reduction of molecular oxygen"/>
    <property type="evidence" value="ECO:0007669"/>
    <property type="project" value="InterPro"/>
</dbReference>
<dbReference type="AlphaFoldDB" id="A0A5B7A2H3"/>
<dbReference type="InterPro" id="IPR036396">
    <property type="entry name" value="Cyt_P450_sf"/>
</dbReference>
<feature type="transmembrane region" description="Helical" evidence="9">
    <location>
        <begin position="14"/>
        <end position="32"/>
    </location>
</feature>
<dbReference type="FunFam" id="1.10.630.10:FF:000026">
    <property type="entry name" value="Cytochrome P450 82C4"/>
    <property type="match status" value="1"/>
</dbReference>
<dbReference type="InterPro" id="IPR050651">
    <property type="entry name" value="Plant_Cytochrome_P450_Monoox"/>
</dbReference>
<dbReference type="InterPro" id="IPR001128">
    <property type="entry name" value="Cyt_P450"/>
</dbReference>
<accession>A0A5B7A2H3</accession>
<evidence type="ECO:0000256" key="7">
    <source>
        <dbReference type="PIRSR" id="PIRSR602401-1"/>
    </source>
</evidence>
<dbReference type="GO" id="GO:0020037">
    <property type="term" value="F:heme binding"/>
    <property type="evidence" value="ECO:0007669"/>
    <property type="project" value="InterPro"/>
</dbReference>
<evidence type="ECO:0000313" key="10">
    <source>
        <dbReference type="EMBL" id="MPA51000.1"/>
    </source>
</evidence>
<evidence type="ECO:0000256" key="6">
    <source>
        <dbReference type="ARBA" id="ARBA00023033"/>
    </source>
</evidence>
<sequence length="542" mass="60939">MLPFHFPMTNMDCLSHLLAIVGILVLVVLYNFQRIHRAKRNKSKSTSEAPEPSGAWPIIGHLHLLGGELPVARTLGAMADKYGPIYSLRLGSHRALVVSSWEAIKDCFTTNDTIFATRPTLAIGKYLHYENAVFAVAPYGPYWRDVRKMVTLELLTNRRLEKLKPVRASEVVACIKDLHLLCLKNGDLPTKVAMNKWFEHLTSNISLKMLVGKRFSASTCSESNTEGWHVKEAIKKALYLTGVFVVSDAIPWLEWMDVGGHLKAMKQTAKGLDTVIGNWLEEHIQKRMEARCTNGESDFMDVMLSTLAENTIMSGHKEDTIIKGTTLILILTGSESTAETLTWALSLLLNNRHVLKKAQNELDVHVGKDKWVEESDIKNLPYLQAIIKETLRLYPPGPLSGPREAMEDCYVGGYYVPKGTRLIVNLWKLHRDGRVWSNPCQFQPERFLTTHANVNFRGQHHEYIPFSSGRRMCPAVTFGLQVVQLTLARVLQGFNMTTPMGKPVDMNEGLGIAFPKVSPLEVILTPRLPSELYQNFEPPASN</sequence>
<dbReference type="Gene3D" id="1.10.630.10">
    <property type="entry name" value="Cytochrome P450"/>
    <property type="match status" value="1"/>
</dbReference>
<dbReference type="CDD" id="cd20654">
    <property type="entry name" value="CYP82"/>
    <property type="match status" value="1"/>
</dbReference>
<keyword evidence="9" id="KW-1133">Transmembrane helix</keyword>
<comment type="cofactor">
    <cofactor evidence="1 7">
        <name>heme</name>
        <dbReference type="ChEBI" id="CHEBI:30413"/>
    </cofactor>
</comment>
<feature type="binding site" description="axial binding residue" evidence="7">
    <location>
        <position position="473"/>
    </location>
    <ligand>
        <name>heme</name>
        <dbReference type="ChEBI" id="CHEBI:30413"/>
    </ligand>
    <ligandPart>
        <name>Fe</name>
        <dbReference type="ChEBI" id="CHEBI:18248"/>
    </ligandPart>
</feature>
<evidence type="ECO:0000256" key="4">
    <source>
        <dbReference type="ARBA" id="ARBA00023002"/>
    </source>
</evidence>
<keyword evidence="9" id="KW-0812">Transmembrane</keyword>
<keyword evidence="6 8" id="KW-0503">Monooxygenase</keyword>
<dbReference type="GO" id="GO:0004497">
    <property type="term" value="F:monooxygenase activity"/>
    <property type="evidence" value="ECO:0007669"/>
    <property type="project" value="UniProtKB-KW"/>
</dbReference>
<keyword evidence="5 7" id="KW-0408">Iron</keyword>
<organism evidence="10">
    <name type="scientific">Davidia involucrata</name>
    <name type="common">Dove tree</name>
    <dbReference type="NCBI Taxonomy" id="16924"/>
    <lineage>
        <taxon>Eukaryota</taxon>
        <taxon>Viridiplantae</taxon>
        <taxon>Streptophyta</taxon>
        <taxon>Embryophyta</taxon>
        <taxon>Tracheophyta</taxon>
        <taxon>Spermatophyta</taxon>
        <taxon>Magnoliopsida</taxon>
        <taxon>eudicotyledons</taxon>
        <taxon>Gunneridae</taxon>
        <taxon>Pentapetalae</taxon>
        <taxon>asterids</taxon>
        <taxon>Cornales</taxon>
        <taxon>Nyssaceae</taxon>
        <taxon>Davidia</taxon>
    </lineage>
</organism>
<dbReference type="PRINTS" id="PR00385">
    <property type="entry name" value="P450"/>
</dbReference>
<dbReference type="GO" id="GO:0005506">
    <property type="term" value="F:iron ion binding"/>
    <property type="evidence" value="ECO:0007669"/>
    <property type="project" value="InterPro"/>
</dbReference>
<reference evidence="10" key="1">
    <citation type="submission" date="2019-08" db="EMBL/GenBank/DDBJ databases">
        <title>Reference gene set and small RNA set construction with multiple tissues from Davidia involucrata Baill.</title>
        <authorList>
            <person name="Yang H."/>
            <person name="Zhou C."/>
            <person name="Li G."/>
            <person name="Wang J."/>
            <person name="Gao P."/>
            <person name="Wang M."/>
            <person name="Wang R."/>
            <person name="Zhao Y."/>
        </authorList>
    </citation>
    <scope>NUCLEOTIDE SEQUENCE</scope>
    <source>
        <tissue evidence="10">Mixed with DoveR01_LX</tissue>
    </source>
</reference>
<dbReference type="Pfam" id="PF00067">
    <property type="entry name" value="p450"/>
    <property type="match status" value="1"/>
</dbReference>
<keyword evidence="2 7" id="KW-0349">Heme</keyword>
<dbReference type="PROSITE" id="PS00086">
    <property type="entry name" value="CYTOCHROME_P450"/>
    <property type="match status" value="1"/>
</dbReference>
<comment type="similarity">
    <text evidence="8">Belongs to the cytochrome P450 family.</text>
</comment>
<dbReference type="SUPFAM" id="SSF48264">
    <property type="entry name" value="Cytochrome P450"/>
    <property type="match status" value="1"/>
</dbReference>
<dbReference type="PANTHER" id="PTHR47947:SF8">
    <property type="entry name" value="CYTOCHROME P450 82C4-LIKE"/>
    <property type="match status" value="1"/>
</dbReference>
<dbReference type="GO" id="GO:0046246">
    <property type="term" value="P:terpene biosynthetic process"/>
    <property type="evidence" value="ECO:0007669"/>
    <property type="project" value="TreeGrafter"/>
</dbReference>
<protein>
    <submittedName>
        <fullName evidence="10">Uncharacterized protein</fullName>
    </submittedName>
</protein>
<evidence type="ECO:0000256" key="3">
    <source>
        <dbReference type="ARBA" id="ARBA00022723"/>
    </source>
</evidence>
<proteinExistence type="inferred from homology"/>
<keyword evidence="9" id="KW-0472">Membrane</keyword>
<keyword evidence="4 8" id="KW-0560">Oxidoreductase</keyword>
<evidence type="ECO:0000256" key="1">
    <source>
        <dbReference type="ARBA" id="ARBA00001971"/>
    </source>
</evidence>
<dbReference type="InterPro" id="IPR002401">
    <property type="entry name" value="Cyt_P450_E_grp-I"/>
</dbReference>
<name>A0A5B7A2H3_DAVIN</name>
<dbReference type="InterPro" id="IPR017972">
    <property type="entry name" value="Cyt_P450_CS"/>
</dbReference>
<dbReference type="PANTHER" id="PTHR47947">
    <property type="entry name" value="CYTOCHROME P450 82C3-RELATED"/>
    <property type="match status" value="1"/>
</dbReference>